<dbReference type="EMBL" id="CAEZUE010000148">
    <property type="protein sequence ID" value="CAB4599134.1"/>
    <property type="molecule type" value="Genomic_DNA"/>
</dbReference>
<reference evidence="1" key="1">
    <citation type="submission" date="2020-05" db="EMBL/GenBank/DDBJ databases">
        <authorList>
            <person name="Chiriac C."/>
            <person name="Salcher M."/>
            <person name="Ghai R."/>
            <person name="Kavagutti S V."/>
        </authorList>
    </citation>
    <scope>NUCLEOTIDE SEQUENCE</scope>
</reference>
<dbReference type="AlphaFoldDB" id="A0A6J6GJ55"/>
<evidence type="ECO:0000313" key="1">
    <source>
        <dbReference type="EMBL" id="CAB4599134.1"/>
    </source>
</evidence>
<dbReference type="Gene3D" id="3.40.50.300">
    <property type="entry name" value="P-loop containing nucleotide triphosphate hydrolases"/>
    <property type="match status" value="1"/>
</dbReference>
<proteinExistence type="predicted"/>
<dbReference type="InterPro" id="IPR027417">
    <property type="entry name" value="P-loop_NTPase"/>
</dbReference>
<dbReference type="SUPFAM" id="SSF52540">
    <property type="entry name" value="P-loop containing nucleoside triphosphate hydrolases"/>
    <property type="match status" value="1"/>
</dbReference>
<sequence length="164" mass="17903">MPSSSVPHIILIDGHSGVGKTTLSEEMANRLDATVVHLDDVYPGWGGLVDGRNRVIEEVIRPLRNGGSGSVVTWDWEHNAPGERLIVAPTPFVIVEGSGVSTPESRLLADTVIWVDASKDVRSARIEKRDGPAQRHLFAAWERDVTTHIDENDPITTATVVVLR</sequence>
<protein>
    <submittedName>
        <fullName evidence="1">Unannotated protein</fullName>
    </submittedName>
</protein>
<name>A0A6J6GJ55_9ZZZZ</name>
<accession>A0A6J6GJ55</accession>
<organism evidence="1">
    <name type="scientific">freshwater metagenome</name>
    <dbReference type="NCBI Taxonomy" id="449393"/>
    <lineage>
        <taxon>unclassified sequences</taxon>
        <taxon>metagenomes</taxon>
        <taxon>ecological metagenomes</taxon>
    </lineage>
</organism>
<gene>
    <name evidence="1" type="ORF">UFOPK1788_00981</name>
</gene>